<dbReference type="Gene3D" id="3.40.50.12780">
    <property type="entry name" value="N-terminal domain of ligase-like"/>
    <property type="match status" value="1"/>
</dbReference>
<sequence>MPTAGWNFAEVWEAIADQIPDAPAQVQGDRRFTWAEMDRRADGIARALLDGGAGEQDKVAQYLYNGPEYLESMFGIWKAGLAPVNTNYRYADDELVYLWDNADAVAVVFHGTFEETIERIRDRVPRIRTWLWVDDGSGPCPTWAQPYEEAAAQGGGRVVAPWGRSGDHLYMLYTGGTTGMPKGVMWRQDDLFRNLVGSAVDRTVREGPADLASVRERVTGPGMVGLPACPLMHGTGCMTQLIILSGGGCVVTLESRHLDVPELLDTIDREAVNLIAIVGDAFAKPINRALEAEPGRWDLSSLLAVTSSGVMFSEPVKQTLLGHAGSAMIIDAFSSSEAVGMGQSVSAAGAEVQTATFTVGENTRVLDDDGRDVEPGSGQVGRVAVGGFQPIGYYKDEAKTEATFLTVDGKRYSVPGDFAQVEEDGTITLLGRGSVCINTGGEKVFPEEVEEVLKLHPAVVDAVAVGVPDEKFGEAITGVVELAEAADFDEADVIAHVKGRLASYKAPKRVLPIETIGRAPNGKVDYKRLRAWATDAPPGD</sequence>
<evidence type="ECO:0000313" key="3">
    <source>
        <dbReference type="EMBL" id="WCO65849.1"/>
    </source>
</evidence>
<protein>
    <submittedName>
        <fullName evidence="3">Acyl-CoA synthetase</fullName>
    </submittedName>
</protein>
<dbReference type="AlphaFoldDB" id="A0AAE9Y7Q0"/>
<dbReference type="RefSeq" id="WP_272735375.1">
    <property type="nucleotide sequence ID" value="NZ_CP116942.1"/>
</dbReference>
<reference evidence="3" key="1">
    <citation type="submission" date="2023-01" db="EMBL/GenBank/DDBJ databases">
        <title>The diversity of Class Acidimicrobiia in South China Sea sediment environments and the proposal of Iamia marina sp. nov., a novel species of the genus Iamia.</title>
        <authorList>
            <person name="He Y."/>
            <person name="Tian X."/>
        </authorList>
    </citation>
    <scope>NUCLEOTIDE SEQUENCE</scope>
    <source>
        <strain evidence="3">DSM 19957</strain>
    </source>
</reference>
<dbReference type="SUPFAM" id="SSF56801">
    <property type="entry name" value="Acetyl-CoA synthetase-like"/>
    <property type="match status" value="1"/>
</dbReference>
<dbReference type="PANTHER" id="PTHR43767:SF1">
    <property type="entry name" value="NONRIBOSOMAL PEPTIDE SYNTHASE PES1 (EUROFUNG)-RELATED"/>
    <property type="match status" value="1"/>
</dbReference>
<dbReference type="InterPro" id="IPR045851">
    <property type="entry name" value="AMP-bd_C_sf"/>
</dbReference>
<dbReference type="KEGG" id="ima:PO878_15200"/>
<dbReference type="Gene3D" id="3.30.300.30">
    <property type="match status" value="1"/>
</dbReference>
<dbReference type="InterPro" id="IPR050237">
    <property type="entry name" value="ATP-dep_AMP-bd_enzyme"/>
</dbReference>
<feature type="domain" description="AMP-dependent synthetase/ligase" evidence="1">
    <location>
        <begin position="14"/>
        <end position="388"/>
    </location>
</feature>
<dbReference type="InterPro" id="IPR042099">
    <property type="entry name" value="ANL_N_sf"/>
</dbReference>
<name>A0AAE9Y7Q0_9ACTN</name>
<gene>
    <name evidence="3" type="ORF">PO878_15200</name>
</gene>
<evidence type="ECO:0000259" key="1">
    <source>
        <dbReference type="Pfam" id="PF00501"/>
    </source>
</evidence>
<dbReference type="PROSITE" id="PS00455">
    <property type="entry name" value="AMP_BINDING"/>
    <property type="match status" value="1"/>
</dbReference>
<dbReference type="NCBIfam" id="NF005863">
    <property type="entry name" value="PRK07798.1"/>
    <property type="match status" value="1"/>
</dbReference>
<keyword evidence="4" id="KW-1185">Reference proteome</keyword>
<dbReference type="Proteomes" id="UP001216390">
    <property type="component" value="Chromosome"/>
</dbReference>
<dbReference type="Pfam" id="PF00501">
    <property type="entry name" value="AMP-binding"/>
    <property type="match status" value="1"/>
</dbReference>
<evidence type="ECO:0000313" key="4">
    <source>
        <dbReference type="Proteomes" id="UP001216390"/>
    </source>
</evidence>
<dbReference type="InterPro" id="IPR020845">
    <property type="entry name" value="AMP-binding_CS"/>
</dbReference>
<dbReference type="InterPro" id="IPR025110">
    <property type="entry name" value="AMP-bd_C"/>
</dbReference>
<dbReference type="InterPro" id="IPR000873">
    <property type="entry name" value="AMP-dep_synth/lig_dom"/>
</dbReference>
<dbReference type="PANTHER" id="PTHR43767">
    <property type="entry name" value="LONG-CHAIN-FATTY-ACID--COA LIGASE"/>
    <property type="match status" value="1"/>
</dbReference>
<dbReference type="EMBL" id="CP116942">
    <property type="protein sequence ID" value="WCO65849.1"/>
    <property type="molecule type" value="Genomic_DNA"/>
</dbReference>
<feature type="domain" description="AMP-binding enzyme C-terminal" evidence="2">
    <location>
        <begin position="448"/>
        <end position="523"/>
    </location>
</feature>
<evidence type="ECO:0000259" key="2">
    <source>
        <dbReference type="Pfam" id="PF13193"/>
    </source>
</evidence>
<organism evidence="3 4">
    <name type="scientific">Iamia majanohamensis</name>
    <dbReference type="NCBI Taxonomy" id="467976"/>
    <lineage>
        <taxon>Bacteria</taxon>
        <taxon>Bacillati</taxon>
        <taxon>Actinomycetota</taxon>
        <taxon>Acidimicrobiia</taxon>
        <taxon>Acidimicrobiales</taxon>
        <taxon>Iamiaceae</taxon>
        <taxon>Iamia</taxon>
    </lineage>
</organism>
<proteinExistence type="predicted"/>
<dbReference type="Pfam" id="PF13193">
    <property type="entry name" value="AMP-binding_C"/>
    <property type="match status" value="1"/>
</dbReference>
<accession>A0AAE9Y7Q0</accession>
<dbReference type="GO" id="GO:0016878">
    <property type="term" value="F:acid-thiol ligase activity"/>
    <property type="evidence" value="ECO:0007669"/>
    <property type="project" value="UniProtKB-ARBA"/>
</dbReference>